<accession>A0ABY4E142</accession>
<keyword evidence="1" id="KW-0175">Coiled coil</keyword>
<protein>
    <recommendedName>
        <fullName evidence="4">Phage minor structural protein GP20</fullName>
    </recommendedName>
</protein>
<sequence>MKYRNMFLKFYAPNDGEGSDLGGEKPTEEKTFTQAEVEALTQGLQKKNQELIGDKKALREKLAVYDGIDPERAKSLFKQVEDEEERKLLEGGNVDAAFEKRTTALRNDYQKQLQEVDARLTASEQRAAKLSQMAVNGALTSAATTVGALPESLEALQAMAKGVFVTNDDGAVVALDADGDVVYGKDPTQPLTVAEWLEEKKGRMPHLFHQPKGIGALSARNTQAAAKNPFAKETFNLTEQGKMLRENPAQAQQLAAQAGIKLDIH</sequence>
<evidence type="ECO:0000313" key="2">
    <source>
        <dbReference type="EMBL" id="UOO89516.1"/>
    </source>
</evidence>
<dbReference type="RefSeq" id="WP_058357205.1">
    <property type="nucleotide sequence ID" value="NZ_CABKVG010000010.1"/>
</dbReference>
<keyword evidence="3" id="KW-1185">Reference proteome</keyword>
<name>A0ABY4E142_9NEIS</name>
<gene>
    <name evidence="2" type="ORF">LVJ82_00610</name>
</gene>
<dbReference type="EMBL" id="CP091511">
    <property type="protein sequence ID" value="UOO89516.1"/>
    <property type="molecule type" value="Genomic_DNA"/>
</dbReference>
<organism evidence="2 3">
    <name type="scientific">Vitreoscilla massiliensis</name>
    <dbReference type="NCBI Taxonomy" id="1689272"/>
    <lineage>
        <taxon>Bacteria</taxon>
        <taxon>Pseudomonadati</taxon>
        <taxon>Pseudomonadota</taxon>
        <taxon>Betaproteobacteria</taxon>
        <taxon>Neisseriales</taxon>
        <taxon>Neisseriaceae</taxon>
        <taxon>Vitreoscilla</taxon>
    </lineage>
</organism>
<evidence type="ECO:0000313" key="3">
    <source>
        <dbReference type="Proteomes" id="UP000832011"/>
    </source>
</evidence>
<proteinExistence type="predicted"/>
<evidence type="ECO:0008006" key="4">
    <source>
        <dbReference type="Google" id="ProtNLM"/>
    </source>
</evidence>
<reference evidence="2 3" key="1">
    <citation type="journal article" date="2022" name="Res Sq">
        <title>Evolution of multicellular longitudinally dividing oral cavity symbionts (Neisseriaceae).</title>
        <authorList>
            <person name="Nyongesa S."/>
            <person name="Weber P."/>
            <person name="Bernet E."/>
            <person name="Pullido F."/>
            <person name="Nieckarz M."/>
            <person name="Delaby M."/>
            <person name="Nieves C."/>
            <person name="Viehboeck T."/>
            <person name="Krause N."/>
            <person name="Rivera-Millot A."/>
            <person name="Nakamura A."/>
            <person name="Vischer N."/>
            <person name="VanNieuwenhze M."/>
            <person name="Brun Y."/>
            <person name="Cava F."/>
            <person name="Bulgheresi S."/>
            <person name="Veyrier F."/>
        </authorList>
    </citation>
    <scope>NUCLEOTIDE SEQUENCE [LARGE SCALE GENOMIC DNA]</scope>
    <source>
        <strain evidence="2 3">SN4</strain>
    </source>
</reference>
<dbReference type="Proteomes" id="UP000832011">
    <property type="component" value="Chromosome"/>
</dbReference>
<feature type="coiled-coil region" evidence="1">
    <location>
        <begin position="106"/>
        <end position="133"/>
    </location>
</feature>
<evidence type="ECO:0000256" key="1">
    <source>
        <dbReference type="SAM" id="Coils"/>
    </source>
</evidence>